<dbReference type="AlphaFoldDB" id="A0A059AK79"/>
<keyword evidence="2" id="KW-1133">Transmembrane helix</keyword>
<feature type="region of interest" description="Disordered" evidence="1">
    <location>
        <begin position="1"/>
        <end position="24"/>
    </location>
</feature>
<reference evidence="3" key="1">
    <citation type="submission" date="2013-07" db="EMBL/GenBank/DDBJ databases">
        <title>The genome of Eucalyptus grandis.</title>
        <authorList>
            <person name="Schmutz J."/>
            <person name="Hayes R."/>
            <person name="Myburg A."/>
            <person name="Tuskan G."/>
            <person name="Grattapaglia D."/>
            <person name="Rokhsar D.S."/>
        </authorList>
    </citation>
    <scope>NUCLEOTIDE SEQUENCE</scope>
    <source>
        <tissue evidence="3">Leaf extractions</tissue>
    </source>
</reference>
<keyword evidence="2" id="KW-0812">Transmembrane</keyword>
<organism evidence="3">
    <name type="scientific">Eucalyptus grandis</name>
    <name type="common">Flooded gum</name>
    <dbReference type="NCBI Taxonomy" id="71139"/>
    <lineage>
        <taxon>Eukaryota</taxon>
        <taxon>Viridiplantae</taxon>
        <taxon>Streptophyta</taxon>
        <taxon>Embryophyta</taxon>
        <taxon>Tracheophyta</taxon>
        <taxon>Spermatophyta</taxon>
        <taxon>Magnoliopsida</taxon>
        <taxon>eudicotyledons</taxon>
        <taxon>Gunneridae</taxon>
        <taxon>Pentapetalae</taxon>
        <taxon>rosids</taxon>
        <taxon>malvids</taxon>
        <taxon>Myrtales</taxon>
        <taxon>Myrtaceae</taxon>
        <taxon>Myrtoideae</taxon>
        <taxon>Eucalypteae</taxon>
        <taxon>Eucalyptus</taxon>
    </lineage>
</organism>
<protein>
    <submittedName>
        <fullName evidence="3">Uncharacterized protein</fullName>
    </submittedName>
</protein>
<dbReference type="eggNOG" id="KOG1171">
    <property type="taxonomic scope" value="Eukaryota"/>
</dbReference>
<dbReference type="InParanoid" id="A0A059AK79"/>
<feature type="transmembrane region" description="Helical" evidence="2">
    <location>
        <begin position="50"/>
        <end position="70"/>
    </location>
</feature>
<gene>
    <name evidence="3" type="ORF">EUGRSUZ_I00061</name>
</gene>
<evidence type="ECO:0000256" key="2">
    <source>
        <dbReference type="SAM" id="Phobius"/>
    </source>
</evidence>
<dbReference type="Gramene" id="KCW54086">
    <property type="protein sequence ID" value="KCW54086"/>
    <property type="gene ID" value="EUGRSUZ_I00061"/>
</dbReference>
<accession>A0A059AK79</accession>
<dbReference type="EMBL" id="KK198761">
    <property type="protein sequence ID" value="KCW54086.1"/>
    <property type="molecule type" value="Genomic_DNA"/>
</dbReference>
<evidence type="ECO:0000313" key="3">
    <source>
        <dbReference type="EMBL" id="KCW54086.1"/>
    </source>
</evidence>
<name>A0A059AK79_EUCGR</name>
<proteinExistence type="predicted"/>
<keyword evidence="2" id="KW-0472">Membrane</keyword>
<evidence type="ECO:0000256" key="1">
    <source>
        <dbReference type="SAM" id="MobiDB-lite"/>
    </source>
</evidence>
<sequence length="106" mass="11416">MGRSYVQLGRNGAKGPIDGLADLDDLPESRTGSLSHLSSSSSSISNQVRFLFIPFSVVMANSLASFAWTLPRRNMTAAAAVIPLPVRTRNYPPSLVTPEIFILSIP</sequence>